<keyword evidence="1" id="KW-0963">Cytoplasm</keyword>
<gene>
    <name evidence="6" type="ordered locus">Trebr_1716</name>
</gene>
<keyword evidence="4" id="KW-0143">Chaperone</keyword>
<dbReference type="EMBL" id="CP002696">
    <property type="protein sequence ID" value="AEE17138.1"/>
    <property type="molecule type" value="Genomic_DNA"/>
</dbReference>
<reference evidence="7" key="1">
    <citation type="submission" date="2011-04" db="EMBL/GenBank/DDBJ databases">
        <title>The complete genome of Treponema brennaborense DSM 12168.</title>
        <authorList>
            <person name="Lucas S."/>
            <person name="Han J."/>
            <person name="Lapidus A."/>
            <person name="Bruce D."/>
            <person name="Goodwin L."/>
            <person name="Pitluck S."/>
            <person name="Peters L."/>
            <person name="Kyrpides N."/>
            <person name="Mavromatis K."/>
            <person name="Ivanova N."/>
            <person name="Mikhailova N."/>
            <person name="Pagani I."/>
            <person name="Teshima H."/>
            <person name="Detter J.C."/>
            <person name="Tapia R."/>
            <person name="Han C."/>
            <person name="Land M."/>
            <person name="Hauser L."/>
            <person name="Markowitz V."/>
            <person name="Cheng J.-F."/>
            <person name="Hugenholtz P."/>
            <person name="Woyke T."/>
            <person name="Wu D."/>
            <person name="Gronow S."/>
            <person name="Wellnitz S."/>
            <person name="Brambilla E."/>
            <person name="Klenk H.-P."/>
            <person name="Eisen J.A."/>
        </authorList>
    </citation>
    <scope>NUCLEOTIDE SEQUENCE [LARGE SCALE GENOMIC DNA]</scope>
    <source>
        <strain evidence="7">DSM 12168 / CIP 105900 / DD5/3</strain>
    </source>
</reference>
<proteinExistence type="predicted"/>
<dbReference type="Gene3D" id="3.55.30.10">
    <property type="entry name" value="Hsp33 domain"/>
    <property type="match status" value="1"/>
</dbReference>
<dbReference type="KEGG" id="tbe:Trebr_1716"/>
<evidence type="ECO:0000256" key="1">
    <source>
        <dbReference type="ARBA" id="ARBA00022490"/>
    </source>
</evidence>
<dbReference type="OrthoDB" id="9776534at2"/>
<dbReference type="GO" id="GO:0042026">
    <property type="term" value="P:protein refolding"/>
    <property type="evidence" value="ECO:0007669"/>
    <property type="project" value="TreeGrafter"/>
</dbReference>
<evidence type="ECO:0000256" key="4">
    <source>
        <dbReference type="ARBA" id="ARBA00023186"/>
    </source>
</evidence>
<dbReference type="InterPro" id="IPR016154">
    <property type="entry name" value="Heat_shock_Hsp33_C"/>
</dbReference>
<dbReference type="PANTHER" id="PTHR30111">
    <property type="entry name" value="33 KDA CHAPERONIN"/>
    <property type="match status" value="1"/>
</dbReference>
<dbReference type="PIRSF" id="PIRSF005261">
    <property type="entry name" value="Heat_shock_Hsp33"/>
    <property type="match status" value="1"/>
</dbReference>
<organism evidence="6 7">
    <name type="scientific">Treponema brennaborense (strain DSM 12168 / CIP 105900 / DD5/3)</name>
    <dbReference type="NCBI Taxonomy" id="906968"/>
    <lineage>
        <taxon>Bacteria</taxon>
        <taxon>Pseudomonadati</taxon>
        <taxon>Spirochaetota</taxon>
        <taxon>Spirochaetia</taxon>
        <taxon>Spirochaetales</taxon>
        <taxon>Treponemataceae</taxon>
        <taxon>Treponema</taxon>
    </lineage>
</organism>
<name>F4LQ60_TREBD</name>
<evidence type="ECO:0000256" key="5">
    <source>
        <dbReference type="ARBA" id="ARBA00023284"/>
    </source>
</evidence>
<dbReference type="Pfam" id="PF01430">
    <property type="entry name" value="HSP33"/>
    <property type="match status" value="1"/>
</dbReference>
<keyword evidence="7" id="KW-1185">Reference proteome</keyword>
<evidence type="ECO:0000256" key="3">
    <source>
        <dbReference type="ARBA" id="ARBA00023157"/>
    </source>
</evidence>
<dbReference type="AlphaFoldDB" id="F4LQ60"/>
<dbReference type="HOGENOM" id="CLU_054493_1_0_12"/>
<dbReference type="InterPro" id="IPR016153">
    <property type="entry name" value="Heat_shock_Hsp33_N"/>
</dbReference>
<evidence type="ECO:0000256" key="2">
    <source>
        <dbReference type="ARBA" id="ARBA00022833"/>
    </source>
</evidence>
<dbReference type="InterPro" id="IPR000397">
    <property type="entry name" value="Heat_shock_Hsp33"/>
</dbReference>
<dbReference type="GO" id="GO:0005737">
    <property type="term" value="C:cytoplasm"/>
    <property type="evidence" value="ECO:0007669"/>
    <property type="project" value="InterPro"/>
</dbReference>
<dbReference type="PANTHER" id="PTHR30111:SF1">
    <property type="entry name" value="33 KDA CHAPERONIN"/>
    <property type="match status" value="1"/>
</dbReference>
<dbReference type="SUPFAM" id="SSF64397">
    <property type="entry name" value="Hsp33 domain"/>
    <property type="match status" value="1"/>
</dbReference>
<evidence type="ECO:0000313" key="7">
    <source>
        <dbReference type="Proteomes" id="UP000006546"/>
    </source>
</evidence>
<dbReference type="eggNOG" id="COG1281">
    <property type="taxonomic scope" value="Bacteria"/>
</dbReference>
<sequence length="319" mass="35431">MIQNSIADADLIRHLDTLEHDGMSVFVMADGKFRGAFFNGTRFINQMRANHKLGILETMILGQAYLCTALMIPTMKGRGRLTFRYDTNGPAAGFSVEADSRGAVRGYLLQNTIPVDKPLESWDLSPFFGPGTLSVTRYNENDRAPQTGSVEIKYRNIAKDLTWYFAQSEQIRTAFNTGIQFDKQGRVVGAGGMFLQAMPPQGGFMQKEAESDAQAYDDLLGAVEHAFQAAPSYGQWFAEKGTRDDIIYGLFRDFSPTTVLERDIVFDCTCSQEKYRNAILSLGAEELADIQANDPDPLEVICHNCGSIYRIPKSSLVKA</sequence>
<keyword evidence="2" id="KW-0862">Zinc</keyword>
<dbReference type="GO" id="GO:0044183">
    <property type="term" value="F:protein folding chaperone"/>
    <property type="evidence" value="ECO:0007669"/>
    <property type="project" value="TreeGrafter"/>
</dbReference>
<dbReference type="RefSeq" id="WP_013758843.1">
    <property type="nucleotide sequence ID" value="NC_015500.1"/>
</dbReference>
<keyword evidence="3" id="KW-1015">Disulfide bond</keyword>
<evidence type="ECO:0000313" key="6">
    <source>
        <dbReference type="EMBL" id="AEE17138.1"/>
    </source>
</evidence>
<dbReference type="STRING" id="906968.Trebr_1716"/>
<accession>F4LQ60</accession>
<keyword evidence="5" id="KW-0676">Redox-active center</keyword>
<dbReference type="Gene3D" id="3.90.1280.10">
    <property type="entry name" value="HSP33 redox switch-like"/>
    <property type="match status" value="1"/>
</dbReference>
<dbReference type="GO" id="GO:0051082">
    <property type="term" value="F:unfolded protein binding"/>
    <property type="evidence" value="ECO:0007669"/>
    <property type="project" value="InterPro"/>
</dbReference>
<dbReference type="SUPFAM" id="SSF118352">
    <property type="entry name" value="HSP33 redox switch-like"/>
    <property type="match status" value="1"/>
</dbReference>
<dbReference type="Proteomes" id="UP000006546">
    <property type="component" value="Chromosome"/>
</dbReference>
<protein>
    <submittedName>
        <fullName evidence="6">Hsp33 protein</fullName>
    </submittedName>
</protein>